<protein>
    <submittedName>
        <fullName evidence="1">Uncharacterized protein</fullName>
    </submittedName>
</protein>
<name>A0A187NFJ9_MYCAV</name>
<reference evidence="1" key="1">
    <citation type="submission" date="2015-05" db="EMBL/GenBank/DDBJ databases">
        <authorList>
            <person name="Machado G.E."/>
            <person name="Matsumoto C.K."/>
            <person name="Rabello M.S."/>
            <person name="Almeida L.G.P."/>
            <person name="Leao S.C."/>
        </authorList>
    </citation>
    <scope>NUCLEOTIDE SEQUENCE</scope>
    <source>
        <strain evidence="1">88Br</strain>
        <plasmid evidence="1">pMA100</plasmid>
    </source>
</reference>
<accession>A0A187NFJ9</accession>
<geneLocation type="plasmid" evidence="1">
    <name>pMA100</name>
</geneLocation>
<proteinExistence type="predicted"/>
<dbReference type="RefSeq" id="WP_062894483.1">
    <property type="nucleotide sequence ID" value="NZ_JAULCN010000019.1"/>
</dbReference>
<evidence type="ECO:0000313" key="1">
    <source>
        <dbReference type="EMBL" id="AKT73032.1"/>
    </source>
</evidence>
<dbReference type="EMBL" id="KR997898">
    <property type="protein sequence ID" value="AKT73032.1"/>
    <property type="molecule type" value="Genomic_DNA"/>
</dbReference>
<organism evidence="1">
    <name type="scientific">Mycobacterium avium subsp. hominissuis</name>
    <dbReference type="NCBI Taxonomy" id="439334"/>
    <lineage>
        <taxon>Bacteria</taxon>
        <taxon>Bacillati</taxon>
        <taxon>Actinomycetota</taxon>
        <taxon>Actinomycetes</taxon>
        <taxon>Mycobacteriales</taxon>
        <taxon>Mycobacteriaceae</taxon>
        <taxon>Mycobacterium</taxon>
        <taxon>Mycobacterium avium complex (MAC)</taxon>
    </lineage>
</organism>
<keyword evidence="1" id="KW-0614">Plasmid</keyword>
<dbReference type="AlphaFoldDB" id="A0A187NFJ9"/>
<gene>
    <name evidence="1" type="ORF">MASH_00034</name>
</gene>
<sequence>MSAYVVHAEHINVLLWAGRYGFRRPCGNLTWYYDNPTRVNQLTDDNLDQVGQMLVDANTASVNYCYFNNPIHEPYEYRYARPQHTSWSVVEVLKALQCYEYQACEPNDWQTTEAYAFCRELHNMLIQVLPGYDPAPWGITRTTVPAAYRRSA</sequence>